<keyword evidence="1" id="KW-0812">Transmembrane</keyword>
<dbReference type="Proteomes" id="UP000663860">
    <property type="component" value="Unassembled WGS sequence"/>
</dbReference>
<feature type="transmembrane region" description="Helical" evidence="1">
    <location>
        <begin position="1244"/>
        <end position="1268"/>
    </location>
</feature>
<evidence type="ECO:0000313" key="2">
    <source>
        <dbReference type="EMBL" id="CAF0964737.1"/>
    </source>
</evidence>
<feature type="transmembrane region" description="Helical" evidence="1">
    <location>
        <begin position="352"/>
        <end position="372"/>
    </location>
</feature>
<feature type="transmembrane region" description="Helical" evidence="1">
    <location>
        <begin position="1163"/>
        <end position="1185"/>
    </location>
</feature>
<sequence>MRWTPDFRATASNQFQILRELCKFSQTTIGNDIQAFYDDELISAYLLSESLLKAELVSVTTVFQTNSVANFLQLLSFVRTFVLGNQLMPAIETAFQLELYTYDGLSWEVATISVEYDGTSDTCSCSSSASCNMWSAFYNKSESELSWYLIWQPSVVSLQVQNWFVACWPLESLLLSSLDNSFLNNQTALDVIATYFNWPLNSTPMALNIPKEINQTVTFNDTLQTLFMENFSTELNYSLYYAECRPRSCLYSVNQHSSFLYIFTALLGLYGGLSVVLRLLIPHVVSSLIRYLNPTPPQLLFVDVVTIRVTWKQRGRAMTKIVRDSLVDLNLFKSSLRQQPSDIKQQRWTTRIYIALLALALIILTLQGLLSYETKLIQVSNPSFSTVQQLQSQTNLISSLQCSCTQLTIPYGQFIQLQPFYHQVCSSAFVTDDWIIAFDDLITALITIKGYTSFNGYDFAFSQPLFVLLQALCVFSNETITSALQIFQRTPLVGAQLLTVNDFTNQISSVIRGFELETTSTFIHFIQLLSNITYVNQIMSASESNFYPAVNGPPNYLPSVTMRTQTTSIGNSSYTCSCANDATCEIQWGLYTDYSTDILMYSIPGFFFGCQLVDSLMQSTLECFYDNQACLDIIINIYNVSTFGNFTRLNSSIIGSRFAINSTIESLVSQMFIESWAQSVNYSSYFTNCQPASCSYTISQRNNLVETITRIISLIGAPCRARLVAIGTKIRDWFKKVNVFDDTNRAVSIEQQCLATRVYILLLIITLIIVVMYTSLTYYLNTFTITNPSLQQYQQLQQRYGLAAVSCSCSRSSIPYSTFIELECDFHPVCKSHFISDSYMQELFELYNDLDTTYASSNAYTLQGTIFTHFQTLLVLCNLAKDFVSDAQQQYLASSVVATGISDVDLFETETNTSLVNFRTTLPNLFLNSLQLIRGLIQGNGLVSAYSTNWYPFTHNIVKFGTIYFKPQYYGSDGCNCATSATCTQPSTPFIQGYLVGCTPLESLLQSTIECLYEQSCVDLLGIYLNMSLPNSTIPLYKNETQYYGSDGCNCATSATCTQPSTPFIQGYLVGCTPLESLLQSTIECLYEQSCVDLLGIYLNMSLPNSTIPLYKNETRFSATDTIDSIVQQMFVETCSSNVSYNQYFEQCKPDSCSVTLFESGSFIIIVTTILGLYGGLTTCLKLIVPFLVFSTYKLIPAASSNNNTPSIVNTDHEEHLPSTTVASGSVSAAPAPLTRFFTPIPRYIKVLFGLTLFILVVIVIAIPSIYLTRHGQNQTAITGYLVGCTPLESLLQSTIECLYEQSCVDLLGIYLNMSLPNSTIPLYKNETRFSATDTVDSIVQQMFVETCSSNVSYNQYFEQCKPDSCSVTLFESGSFIIIVTTILGLYGGLTTFLKLVVPFFVFSTYKLFLQQVQARQPAST</sequence>
<gene>
    <name evidence="2" type="ORF">IZO911_LOCUS15706</name>
</gene>
<proteinExistence type="predicted"/>
<accession>A0A814E969</accession>
<dbReference type="EMBL" id="CAJNOE010000137">
    <property type="protein sequence ID" value="CAF0964737.1"/>
    <property type="molecule type" value="Genomic_DNA"/>
</dbReference>
<reference evidence="2" key="1">
    <citation type="submission" date="2021-02" db="EMBL/GenBank/DDBJ databases">
        <authorList>
            <person name="Nowell W R."/>
        </authorList>
    </citation>
    <scope>NUCLEOTIDE SEQUENCE</scope>
</reference>
<name>A0A814E969_9BILA</name>
<comment type="caution">
    <text evidence="2">The sequence shown here is derived from an EMBL/GenBank/DDBJ whole genome shotgun (WGS) entry which is preliminary data.</text>
</comment>
<feature type="transmembrane region" description="Helical" evidence="1">
    <location>
        <begin position="259"/>
        <end position="281"/>
    </location>
</feature>
<keyword evidence="1" id="KW-1133">Transmembrane helix</keyword>
<evidence type="ECO:0000313" key="3">
    <source>
        <dbReference type="Proteomes" id="UP000663860"/>
    </source>
</evidence>
<feature type="transmembrane region" description="Helical" evidence="1">
    <location>
        <begin position="758"/>
        <end position="780"/>
    </location>
</feature>
<keyword evidence="1" id="KW-0472">Membrane</keyword>
<protein>
    <submittedName>
        <fullName evidence="2">Uncharacterized protein</fullName>
    </submittedName>
</protein>
<organism evidence="2 3">
    <name type="scientific">Adineta steineri</name>
    <dbReference type="NCBI Taxonomy" id="433720"/>
    <lineage>
        <taxon>Eukaryota</taxon>
        <taxon>Metazoa</taxon>
        <taxon>Spiralia</taxon>
        <taxon>Gnathifera</taxon>
        <taxon>Rotifera</taxon>
        <taxon>Eurotatoria</taxon>
        <taxon>Bdelloidea</taxon>
        <taxon>Adinetida</taxon>
        <taxon>Adinetidae</taxon>
        <taxon>Adineta</taxon>
    </lineage>
</organism>
<feature type="transmembrane region" description="Helical" evidence="1">
    <location>
        <begin position="1368"/>
        <end position="1387"/>
    </location>
</feature>
<evidence type="ECO:0000256" key="1">
    <source>
        <dbReference type="SAM" id="Phobius"/>
    </source>
</evidence>